<dbReference type="Proteomes" id="UP000492821">
    <property type="component" value="Unassembled WGS sequence"/>
</dbReference>
<protein>
    <submittedName>
        <fullName evidence="2">Ribosomal_S17_N domain-containing protein</fullName>
    </submittedName>
</protein>
<reference evidence="2" key="2">
    <citation type="submission" date="2020-10" db="UniProtKB">
        <authorList>
            <consortium name="WormBaseParasite"/>
        </authorList>
    </citation>
    <scope>IDENTIFICATION</scope>
</reference>
<proteinExistence type="predicted"/>
<reference evidence="1" key="1">
    <citation type="journal article" date="2013" name="Genetics">
        <title>The draft genome and transcriptome of Panagrellus redivivus are shaped by the harsh demands of a free-living lifestyle.</title>
        <authorList>
            <person name="Srinivasan J."/>
            <person name="Dillman A.R."/>
            <person name="Macchietto M.G."/>
            <person name="Heikkinen L."/>
            <person name="Lakso M."/>
            <person name="Fracchia K.M."/>
            <person name="Antoshechkin I."/>
            <person name="Mortazavi A."/>
            <person name="Wong G."/>
            <person name="Sternberg P.W."/>
        </authorList>
    </citation>
    <scope>NUCLEOTIDE SEQUENCE [LARGE SCALE GENOMIC DNA]</scope>
    <source>
        <strain evidence="1">MT8872</strain>
    </source>
</reference>
<evidence type="ECO:0000313" key="2">
    <source>
        <dbReference type="WBParaSite" id="Pan_g13428.t1"/>
    </source>
</evidence>
<sequence>MPFVAPKPLLLKQYFLEMTCQKAFVLKAHGRVRKGERPREDGWRVMGGVKGESPRFEKASFQLHVCGYSCKAQILRGAIERAGASGEMARARIKNAHRARTLGLIAWGYPIRESYPYIMPGKAKTYAKYDYTLMKDQRMKPSSREWRQID</sequence>
<dbReference type="WBParaSite" id="Pan_g13428.t1">
    <property type="protein sequence ID" value="Pan_g13428.t1"/>
    <property type="gene ID" value="Pan_g13428"/>
</dbReference>
<evidence type="ECO:0000313" key="1">
    <source>
        <dbReference type="Proteomes" id="UP000492821"/>
    </source>
</evidence>
<name>A0A7E4UVW7_PANRE</name>
<organism evidence="1 2">
    <name type="scientific">Panagrellus redivivus</name>
    <name type="common">Microworm</name>
    <dbReference type="NCBI Taxonomy" id="6233"/>
    <lineage>
        <taxon>Eukaryota</taxon>
        <taxon>Metazoa</taxon>
        <taxon>Ecdysozoa</taxon>
        <taxon>Nematoda</taxon>
        <taxon>Chromadorea</taxon>
        <taxon>Rhabditida</taxon>
        <taxon>Tylenchina</taxon>
        <taxon>Panagrolaimomorpha</taxon>
        <taxon>Panagrolaimoidea</taxon>
        <taxon>Panagrolaimidae</taxon>
        <taxon>Panagrellus</taxon>
    </lineage>
</organism>
<dbReference type="AlphaFoldDB" id="A0A7E4UVW7"/>
<keyword evidence="1" id="KW-1185">Reference proteome</keyword>
<accession>A0A7E4UVW7</accession>